<gene>
    <name evidence="2" type="ORF">CH063_06065</name>
</gene>
<evidence type="ECO:0000313" key="3">
    <source>
        <dbReference type="Proteomes" id="UP000007174"/>
    </source>
</evidence>
<dbReference type="HOGENOM" id="CLU_2891952_0_0_1"/>
<feature type="region of interest" description="Disordered" evidence="1">
    <location>
        <begin position="1"/>
        <end position="35"/>
    </location>
</feature>
<evidence type="ECO:0000313" key="2">
    <source>
        <dbReference type="EMBL" id="CCF33980.1"/>
    </source>
</evidence>
<organism evidence="2 3">
    <name type="scientific">Colletotrichum higginsianum (strain IMI 349063)</name>
    <name type="common">Crucifer anthracnose fungus</name>
    <dbReference type="NCBI Taxonomy" id="759273"/>
    <lineage>
        <taxon>Eukaryota</taxon>
        <taxon>Fungi</taxon>
        <taxon>Dikarya</taxon>
        <taxon>Ascomycota</taxon>
        <taxon>Pezizomycotina</taxon>
        <taxon>Sordariomycetes</taxon>
        <taxon>Hypocreomycetidae</taxon>
        <taxon>Glomerellales</taxon>
        <taxon>Glomerellaceae</taxon>
        <taxon>Colletotrichum</taxon>
        <taxon>Colletotrichum destructivum species complex</taxon>
    </lineage>
</organism>
<dbReference type="EMBL" id="CACQ02000967">
    <property type="protein sequence ID" value="CCF33980.1"/>
    <property type="molecule type" value="Genomic_DNA"/>
</dbReference>
<dbReference type="AlphaFoldDB" id="H1V178"/>
<feature type="compositionally biased region" description="Basic and acidic residues" evidence="1">
    <location>
        <begin position="13"/>
        <end position="28"/>
    </location>
</feature>
<name>H1V178_COLHI</name>
<evidence type="ECO:0000256" key="1">
    <source>
        <dbReference type="SAM" id="MobiDB-lite"/>
    </source>
</evidence>
<dbReference type="Proteomes" id="UP000007174">
    <property type="component" value="Unassembled WGS sequence"/>
</dbReference>
<proteinExistence type="predicted"/>
<reference evidence="3" key="1">
    <citation type="journal article" date="2012" name="Nat. Genet.">
        <title>Lifestyle transitions in plant pathogenic Colletotrichum fungi deciphered by genome and transcriptome analyses.</title>
        <authorList>
            <person name="O'Connell R.J."/>
            <person name="Thon M.R."/>
            <person name="Hacquard S."/>
            <person name="Amyotte S.G."/>
            <person name="Kleemann J."/>
            <person name="Torres M.F."/>
            <person name="Damm U."/>
            <person name="Buiate E.A."/>
            <person name="Epstein L."/>
            <person name="Alkan N."/>
            <person name="Altmueller J."/>
            <person name="Alvarado-Balderrama L."/>
            <person name="Bauser C.A."/>
            <person name="Becker C."/>
            <person name="Birren B.W."/>
            <person name="Chen Z."/>
            <person name="Choi J."/>
            <person name="Crouch J.A."/>
            <person name="Duvick J.P."/>
            <person name="Farman M.A."/>
            <person name="Gan P."/>
            <person name="Heiman D."/>
            <person name="Henrissat B."/>
            <person name="Howard R.J."/>
            <person name="Kabbage M."/>
            <person name="Koch C."/>
            <person name="Kracher B."/>
            <person name="Kubo Y."/>
            <person name="Law A.D."/>
            <person name="Lebrun M.-H."/>
            <person name="Lee Y.-H."/>
            <person name="Miyara I."/>
            <person name="Moore N."/>
            <person name="Neumann U."/>
            <person name="Nordstroem K."/>
            <person name="Panaccione D.G."/>
            <person name="Panstruga R."/>
            <person name="Place M."/>
            <person name="Proctor R.H."/>
            <person name="Prusky D."/>
            <person name="Rech G."/>
            <person name="Reinhardt R."/>
            <person name="Rollins J.A."/>
            <person name="Rounsley S."/>
            <person name="Schardl C.L."/>
            <person name="Schwartz D.C."/>
            <person name="Shenoy N."/>
            <person name="Shirasu K."/>
            <person name="Sikhakolli U.R."/>
            <person name="Stueber K."/>
            <person name="Sukno S.A."/>
            <person name="Sweigard J.A."/>
            <person name="Takano Y."/>
            <person name="Takahara H."/>
            <person name="Trail F."/>
            <person name="van der Does H.C."/>
            <person name="Voll L.M."/>
            <person name="Will I."/>
            <person name="Young S."/>
            <person name="Zeng Q."/>
            <person name="Zhang J."/>
            <person name="Zhou S."/>
            <person name="Dickman M.B."/>
            <person name="Schulze-Lefert P."/>
            <person name="Ver Loren van Themaat E."/>
            <person name="Ma L.-J."/>
            <person name="Vaillancourt L.J."/>
        </authorList>
    </citation>
    <scope>NUCLEOTIDE SEQUENCE [LARGE SCALE GENOMIC DNA]</scope>
    <source>
        <strain evidence="3">IMI 349063</strain>
    </source>
</reference>
<protein>
    <submittedName>
        <fullName evidence="2">Uncharacterized protein</fullName>
    </submittedName>
</protein>
<feature type="non-terminal residue" evidence="2">
    <location>
        <position position="63"/>
    </location>
</feature>
<dbReference type="VEuPathDB" id="FungiDB:CH63R_08052"/>
<accession>H1V178</accession>
<sequence>MDLAYDYIQESSLPKDADKKTGDAKDSNPDQPQHSLNDELQEAYKAISSSAWGMRICCVLGNA</sequence>